<comment type="caution">
    <text evidence="1">The sequence shown here is derived from an EMBL/GenBank/DDBJ whole genome shotgun (WGS) entry which is preliminary data.</text>
</comment>
<gene>
    <name evidence="1" type="ORF">QWZ18_29070</name>
</gene>
<evidence type="ECO:0000313" key="2">
    <source>
        <dbReference type="Proteomes" id="UP001244297"/>
    </source>
</evidence>
<dbReference type="RefSeq" id="WP_238293362.1">
    <property type="nucleotide sequence ID" value="NZ_BPQS01000068.1"/>
</dbReference>
<dbReference type="Proteomes" id="UP001244297">
    <property type="component" value="Unassembled WGS sequence"/>
</dbReference>
<accession>A0ABT8AXH5</accession>
<organism evidence="1 2">
    <name type="scientific">Methylobacterium longum</name>
    <dbReference type="NCBI Taxonomy" id="767694"/>
    <lineage>
        <taxon>Bacteria</taxon>
        <taxon>Pseudomonadati</taxon>
        <taxon>Pseudomonadota</taxon>
        <taxon>Alphaproteobacteria</taxon>
        <taxon>Hyphomicrobiales</taxon>
        <taxon>Methylobacteriaceae</taxon>
        <taxon>Methylobacterium</taxon>
    </lineage>
</organism>
<sequence length="335" mass="37791">MTDRYAVVLTSINHPTRAVAEIARDAVQLAAEFVIVGDRKSPPDFVQSGATYLDLDAQARTGFRYAKEAPTQHYARKNVGYIHAISSGATVLIETDDDNIPRPDFWKPRSAQITARVVEHPVWTNVYRYFHPGLVWPRGLPLDQVNAPLPEPTERRTIFCPIQQGLADDNPDVDAIYRLLLPIPLRFEAAEPIALRGAWCPFNSQNTTWWPDAFPLLYLPYHCSFRMTDIWRSFVAQRIAYANGWGILFHAATVFQERNAHDLMRDFAEEVPGYLHNAAIRAALDKVSLRAGSAHVADGMRACYERLVALELVGREELPLLEAWLSDLQACSARP</sequence>
<proteinExistence type="predicted"/>
<dbReference type="EMBL" id="JAUFPT010000110">
    <property type="protein sequence ID" value="MDN3574637.1"/>
    <property type="molecule type" value="Genomic_DNA"/>
</dbReference>
<dbReference type="PANTHER" id="PTHR31362">
    <property type="entry name" value="GLYCOSYLTRANSFERASE STELLO1-RELATED"/>
    <property type="match status" value="1"/>
</dbReference>
<evidence type="ECO:0000313" key="1">
    <source>
        <dbReference type="EMBL" id="MDN3574637.1"/>
    </source>
</evidence>
<protein>
    <submittedName>
        <fullName evidence="1">STELLO glycosyltransferase family protein</fullName>
    </submittedName>
</protein>
<keyword evidence="2" id="KW-1185">Reference proteome</keyword>
<dbReference type="InterPro" id="IPR005049">
    <property type="entry name" value="STL-like"/>
</dbReference>
<reference evidence="2" key="1">
    <citation type="journal article" date="2019" name="Int. J. Syst. Evol. Microbiol.">
        <title>The Global Catalogue of Microorganisms (GCM) 10K type strain sequencing project: providing services to taxonomists for standard genome sequencing and annotation.</title>
        <authorList>
            <consortium name="The Broad Institute Genomics Platform"/>
            <consortium name="The Broad Institute Genome Sequencing Center for Infectious Disease"/>
            <person name="Wu L."/>
            <person name="Ma J."/>
        </authorList>
    </citation>
    <scope>NUCLEOTIDE SEQUENCE [LARGE SCALE GENOMIC DNA]</scope>
    <source>
        <strain evidence="2">CECT 7806</strain>
    </source>
</reference>
<dbReference type="PANTHER" id="PTHR31362:SF0">
    <property type="entry name" value="EXOSTOSIN DOMAIN-CONTAINING PROTEIN-RELATED"/>
    <property type="match status" value="1"/>
</dbReference>
<dbReference type="Pfam" id="PF03385">
    <property type="entry name" value="STELLO"/>
    <property type="match status" value="1"/>
</dbReference>
<name>A0ABT8AXH5_9HYPH</name>